<dbReference type="PANTHER" id="PTHR30441:SF4">
    <property type="entry name" value="PROTEIN ASMA"/>
    <property type="match status" value="1"/>
</dbReference>
<evidence type="ECO:0000256" key="1">
    <source>
        <dbReference type="SAM" id="Phobius"/>
    </source>
</evidence>
<protein>
    <submittedName>
        <fullName evidence="3">Cell envelope biogenesis protein AsmA</fullName>
    </submittedName>
</protein>
<evidence type="ECO:0000313" key="3">
    <source>
        <dbReference type="EMBL" id="BDV34971.1"/>
    </source>
</evidence>
<dbReference type="InterPro" id="IPR007844">
    <property type="entry name" value="AsmA"/>
</dbReference>
<gene>
    <name evidence="3" type="ORF">SS37A_25000</name>
</gene>
<evidence type="ECO:0000259" key="2">
    <source>
        <dbReference type="Pfam" id="PF05170"/>
    </source>
</evidence>
<keyword evidence="1" id="KW-1133">Transmembrane helix</keyword>
<keyword evidence="1" id="KW-0812">Transmembrane</keyword>
<organism evidence="3 4">
    <name type="scientific">Methylocystis iwaonis</name>
    <dbReference type="NCBI Taxonomy" id="2885079"/>
    <lineage>
        <taxon>Bacteria</taxon>
        <taxon>Pseudomonadati</taxon>
        <taxon>Pseudomonadota</taxon>
        <taxon>Alphaproteobacteria</taxon>
        <taxon>Hyphomicrobiales</taxon>
        <taxon>Methylocystaceae</taxon>
        <taxon>Methylocystis</taxon>
    </lineage>
</organism>
<evidence type="ECO:0000313" key="4">
    <source>
        <dbReference type="Proteomes" id="UP001317629"/>
    </source>
</evidence>
<name>A0ABN6VH18_9HYPH</name>
<feature type="domain" description="AsmA" evidence="2">
    <location>
        <begin position="369"/>
        <end position="548"/>
    </location>
</feature>
<dbReference type="InterPro" id="IPR052894">
    <property type="entry name" value="AsmA-related"/>
</dbReference>
<dbReference type="EMBL" id="AP027142">
    <property type="protein sequence ID" value="BDV34971.1"/>
    <property type="molecule type" value="Genomic_DNA"/>
</dbReference>
<feature type="transmembrane region" description="Helical" evidence="1">
    <location>
        <begin position="31"/>
        <end position="54"/>
    </location>
</feature>
<accession>A0ABN6VH18</accession>
<reference evidence="3 4" key="1">
    <citation type="journal article" date="2023" name="Int. J. Syst. Evol. Microbiol.">
        <title>Methylocystis iwaonis sp. nov., a type II methane-oxidizing bacterium from surface soil of a rice paddy field in Japan, and emended description of the genus Methylocystis (ex Whittenbury et al. 1970) Bowman et al. 1993.</title>
        <authorList>
            <person name="Kaise H."/>
            <person name="Sawadogo J.B."/>
            <person name="Alam M.S."/>
            <person name="Ueno C."/>
            <person name="Dianou D."/>
            <person name="Shinjo R."/>
            <person name="Asakawa S."/>
        </authorList>
    </citation>
    <scope>NUCLEOTIDE SEQUENCE [LARGE SCALE GENOMIC DNA]</scope>
    <source>
        <strain evidence="3 4">SS37A-Re</strain>
    </source>
</reference>
<keyword evidence="1" id="KW-0472">Membrane</keyword>
<dbReference type="Proteomes" id="UP001317629">
    <property type="component" value="Chromosome"/>
</dbReference>
<sequence length="636" mass="66610">MSLSSDAEGDPKQAPSARGRFSWVAANKRNLLIGAMTALLGVCGVAVAVAPWLYSSTAAQSAIAAQLQDATGLYIQAHGKPRLLLAPRPHVSIEGVAFADHNGALVIQAEELFGGLKLLPLLSGRLDVDSITLKRPRIKVDLDQKPIDAPGAASRAAATQPASPAAQKADNFRLGVLNLVDGSLRLRRNGKDYAADRVSATLDWRKIGEPAALTSAFDWRGERLQLILWVARPGMLLRGDPSVVTARLDGESLKLEAQGVVEASANARYAGRVAGSAASVRQALNLFDLEAPLPGPFGDAQFSAQAAITAREAALKDLHVHVDGNAFEGDITLRDDDGKPCLTAALKSDFVALKPMLADAPPLLGPDGQWSREPLDPPNLSGVDVDLDVTARHARLGRLTIDEARIFLALRDGVLDLSLAEARAYRGALKAHATFKPADGALAVHASAQTAGVDARALLWDALGTQTLGGTLDSSLALDASGAAVADMMHSLNGRFSAALSDGEITGVDFERALRRFEKRPLSSAQAARSGSSALQNARLSLLIENGVGALSEGAAHGPGFALRFEGSANLAERILALKAAAQEADAAGKPRDKGLQIAFDLAGGWDELRLAPDPQAFIRRSGAAAPLLPEAPPIE</sequence>
<proteinExistence type="predicted"/>
<dbReference type="PANTHER" id="PTHR30441">
    <property type="entry name" value="DUF748 DOMAIN-CONTAINING PROTEIN"/>
    <property type="match status" value="1"/>
</dbReference>
<keyword evidence="4" id="KW-1185">Reference proteome</keyword>
<dbReference type="Pfam" id="PF05170">
    <property type="entry name" value="AsmA"/>
    <property type="match status" value="1"/>
</dbReference>